<keyword evidence="1" id="KW-1133">Transmembrane helix</keyword>
<proteinExistence type="predicted"/>
<protein>
    <submittedName>
        <fullName evidence="3">TRIC cation channel family protein</fullName>
    </submittedName>
</protein>
<comment type="caution">
    <text evidence="3">The sequence shown here is derived from an EMBL/GenBank/DDBJ whole genome shotgun (WGS) entry which is preliminary data.</text>
</comment>
<keyword evidence="4" id="KW-1185">Reference proteome</keyword>
<dbReference type="Proteomes" id="UP000565262">
    <property type="component" value="Unassembled WGS sequence"/>
</dbReference>
<evidence type="ECO:0000313" key="3">
    <source>
        <dbReference type="EMBL" id="MBB1489881.1"/>
    </source>
</evidence>
<name>A0A839IY37_9GAMM</name>
<evidence type="ECO:0000256" key="1">
    <source>
        <dbReference type="SAM" id="Phobius"/>
    </source>
</evidence>
<feature type="non-terminal residue" evidence="3">
    <location>
        <position position="31"/>
    </location>
</feature>
<dbReference type="AlphaFoldDB" id="A0A839IY37"/>
<feature type="domain" description="Glycine transporter" evidence="2">
    <location>
        <begin position="4"/>
        <end position="31"/>
    </location>
</feature>
<evidence type="ECO:0000259" key="2">
    <source>
        <dbReference type="Pfam" id="PF03458"/>
    </source>
</evidence>
<keyword evidence="1" id="KW-0472">Membrane</keyword>
<dbReference type="EMBL" id="JACJFM010000319">
    <property type="protein sequence ID" value="MBB1489881.1"/>
    <property type="molecule type" value="Genomic_DNA"/>
</dbReference>
<sequence length="31" mass="3410">MFYTLDILGTIAFAISGVLVAFNKKMDLFGI</sequence>
<accession>A0A839IY37</accession>
<gene>
    <name evidence="3" type="ORF">H4O21_25075</name>
</gene>
<organism evidence="3 4">
    <name type="scientific">Oceanospirillum sediminis</name>
    <dbReference type="NCBI Taxonomy" id="2760088"/>
    <lineage>
        <taxon>Bacteria</taxon>
        <taxon>Pseudomonadati</taxon>
        <taxon>Pseudomonadota</taxon>
        <taxon>Gammaproteobacteria</taxon>
        <taxon>Oceanospirillales</taxon>
        <taxon>Oceanospirillaceae</taxon>
        <taxon>Oceanospirillum</taxon>
    </lineage>
</organism>
<dbReference type="InterPro" id="IPR005115">
    <property type="entry name" value="Gly_transporter"/>
</dbReference>
<dbReference type="Pfam" id="PF03458">
    <property type="entry name" value="Gly_transporter"/>
    <property type="match status" value="1"/>
</dbReference>
<reference evidence="3 4" key="1">
    <citation type="submission" date="2020-08" db="EMBL/GenBank/DDBJ databases">
        <title>Oceanospirillum sp. nov. isolated from marine sediment.</title>
        <authorList>
            <person name="Ji X."/>
        </authorList>
    </citation>
    <scope>NUCLEOTIDE SEQUENCE [LARGE SCALE GENOMIC DNA]</scope>
    <source>
        <strain evidence="3 4">D5</strain>
    </source>
</reference>
<evidence type="ECO:0000313" key="4">
    <source>
        <dbReference type="Proteomes" id="UP000565262"/>
    </source>
</evidence>
<keyword evidence="1" id="KW-0812">Transmembrane</keyword>
<feature type="transmembrane region" description="Helical" evidence="1">
    <location>
        <begin position="6"/>
        <end position="22"/>
    </location>
</feature>